<feature type="transmembrane region" description="Helical" evidence="6">
    <location>
        <begin position="51"/>
        <end position="71"/>
    </location>
</feature>
<evidence type="ECO:0000256" key="2">
    <source>
        <dbReference type="ARBA" id="ARBA00022475"/>
    </source>
</evidence>
<protein>
    <submittedName>
        <fullName evidence="7">Hydrogenase-4 component E</fullName>
    </submittedName>
</protein>
<evidence type="ECO:0000256" key="6">
    <source>
        <dbReference type="SAM" id="Phobius"/>
    </source>
</evidence>
<comment type="caution">
    <text evidence="7">The sequence shown here is derived from an EMBL/GenBank/DDBJ whole genome shotgun (WGS) entry which is preliminary data.</text>
</comment>
<feature type="transmembrane region" description="Helical" evidence="6">
    <location>
        <begin position="115"/>
        <end position="136"/>
    </location>
</feature>
<feature type="transmembrane region" description="Helical" evidence="6">
    <location>
        <begin position="143"/>
        <end position="163"/>
    </location>
</feature>
<gene>
    <name evidence="7" type="ORF">EV210_105224</name>
</gene>
<evidence type="ECO:0000256" key="1">
    <source>
        <dbReference type="ARBA" id="ARBA00004651"/>
    </source>
</evidence>
<dbReference type="EMBL" id="SLUI01000005">
    <property type="protein sequence ID" value="TCL37787.1"/>
    <property type="molecule type" value="Genomic_DNA"/>
</dbReference>
<reference evidence="7 8" key="1">
    <citation type="submission" date="2019-03" db="EMBL/GenBank/DDBJ databases">
        <title>Genomic Encyclopedia of Type Strains, Phase IV (KMG-IV): sequencing the most valuable type-strain genomes for metagenomic binning, comparative biology and taxonomic classification.</title>
        <authorList>
            <person name="Goeker M."/>
        </authorList>
    </citation>
    <scope>NUCLEOTIDE SEQUENCE [LARGE SCALE GENOMIC DNA]</scope>
    <source>
        <strain evidence="7 8">DSM 15969</strain>
    </source>
</reference>
<evidence type="ECO:0000313" key="8">
    <source>
        <dbReference type="Proteomes" id="UP000295063"/>
    </source>
</evidence>
<evidence type="ECO:0000256" key="5">
    <source>
        <dbReference type="ARBA" id="ARBA00023136"/>
    </source>
</evidence>
<name>A0A4R1Q721_9FIRM</name>
<keyword evidence="5 6" id="KW-0472">Membrane</keyword>
<keyword evidence="4 6" id="KW-1133">Transmembrane helix</keyword>
<dbReference type="OrthoDB" id="5298295at2"/>
<feature type="transmembrane region" description="Helical" evidence="6">
    <location>
        <begin position="91"/>
        <end position="109"/>
    </location>
</feature>
<dbReference type="AlphaFoldDB" id="A0A4R1Q721"/>
<accession>A0A4R1Q721</accession>
<dbReference type="PANTHER" id="PTHR38601">
    <property type="entry name" value="HYDROGENASE-4 COMPONENT E"/>
    <property type="match status" value="1"/>
</dbReference>
<keyword evidence="8" id="KW-1185">Reference proteome</keyword>
<keyword evidence="2" id="KW-1003">Cell membrane</keyword>
<evidence type="ECO:0000256" key="3">
    <source>
        <dbReference type="ARBA" id="ARBA00022692"/>
    </source>
</evidence>
<dbReference type="RefSeq" id="WP_132078890.1">
    <property type="nucleotide sequence ID" value="NZ_DAIMLW010000038.1"/>
</dbReference>
<dbReference type="InterPro" id="IPR038730">
    <property type="entry name" value="HyfE-like"/>
</dbReference>
<dbReference type="Proteomes" id="UP000295063">
    <property type="component" value="Unassembled WGS sequence"/>
</dbReference>
<evidence type="ECO:0000313" key="7">
    <source>
        <dbReference type="EMBL" id="TCL37787.1"/>
    </source>
</evidence>
<dbReference type="GO" id="GO:0005886">
    <property type="term" value="C:plasma membrane"/>
    <property type="evidence" value="ECO:0007669"/>
    <property type="project" value="UniProtKB-SubCell"/>
</dbReference>
<comment type="subcellular location">
    <subcellularLocation>
        <location evidence="1">Cell membrane</location>
        <topology evidence="1">Multi-pass membrane protein</topology>
    </subcellularLocation>
</comment>
<evidence type="ECO:0000256" key="4">
    <source>
        <dbReference type="ARBA" id="ARBA00022989"/>
    </source>
</evidence>
<feature type="transmembrane region" description="Helical" evidence="6">
    <location>
        <begin position="169"/>
        <end position="189"/>
    </location>
</feature>
<keyword evidence="3 6" id="KW-0812">Transmembrane</keyword>
<organism evidence="7 8">
    <name type="scientific">Anaerospora hongkongensis</name>
    <dbReference type="NCBI Taxonomy" id="244830"/>
    <lineage>
        <taxon>Bacteria</taxon>
        <taxon>Bacillati</taxon>
        <taxon>Bacillota</taxon>
        <taxon>Negativicutes</taxon>
        <taxon>Selenomonadales</taxon>
        <taxon>Sporomusaceae</taxon>
        <taxon>Anaerospora</taxon>
    </lineage>
</organism>
<dbReference type="PANTHER" id="PTHR38601:SF1">
    <property type="entry name" value="HYDROGENASE-4 COMPONENT E"/>
    <property type="match status" value="1"/>
</dbReference>
<sequence>MELLTILLLLAAILQTRISNLRLAINVVLVQSVIVAMACVIIGMQTHEVHMFIAALLTSAIKVGIIPFALYRLLPYLREEREIVGREIVKANFSTFMTLLSIIVSYGLISPNLPGVAIASTLPAAVSLTLIGLFFIMMRHQAVMQIIGLITMENGLYLFGLSITQGLPLIIEMGIFLDVLVAVVVLVILTYRLKLSLESTDTSLLKKLKG</sequence>
<proteinExistence type="predicted"/>